<evidence type="ECO:0000256" key="4">
    <source>
        <dbReference type="ARBA" id="ARBA00023242"/>
    </source>
</evidence>
<keyword evidence="4" id="KW-0539">Nucleus</keyword>
<dbReference type="InterPro" id="IPR001680">
    <property type="entry name" value="WD40_rpt"/>
</dbReference>
<dbReference type="Gene3D" id="2.130.10.10">
    <property type="entry name" value="YVTN repeat-like/Quinoprotein amine dehydrogenase"/>
    <property type="match status" value="1"/>
</dbReference>
<evidence type="ECO:0000256" key="2">
    <source>
        <dbReference type="ARBA" id="ARBA00022574"/>
    </source>
</evidence>
<dbReference type="PANTHER" id="PTHR22652">
    <property type="entry name" value="NUCLEOPORIN NUP43"/>
    <property type="match status" value="1"/>
</dbReference>
<dbReference type="PANTHER" id="PTHR22652:SF0">
    <property type="entry name" value="NUCLEOPORIN NUP43"/>
    <property type="match status" value="1"/>
</dbReference>
<protein>
    <recommendedName>
        <fullName evidence="7">WD40 repeat-like protein</fullName>
    </recommendedName>
</protein>
<dbReference type="AlphaFoldDB" id="A0A9W8G3J0"/>
<dbReference type="InterPro" id="IPR036322">
    <property type="entry name" value="WD40_repeat_dom_sf"/>
</dbReference>
<reference evidence="5" key="1">
    <citation type="submission" date="2022-07" db="EMBL/GenBank/DDBJ databases">
        <title>Phylogenomic reconstructions and comparative analyses of Kickxellomycotina fungi.</title>
        <authorList>
            <person name="Reynolds N.K."/>
            <person name="Stajich J.E."/>
            <person name="Barry K."/>
            <person name="Grigoriev I.V."/>
            <person name="Crous P."/>
            <person name="Smith M.E."/>
        </authorList>
    </citation>
    <scope>NUCLEOTIDE SEQUENCE</scope>
    <source>
        <strain evidence="5">NRRL 3115</strain>
    </source>
</reference>
<evidence type="ECO:0000256" key="1">
    <source>
        <dbReference type="ARBA" id="ARBA00004123"/>
    </source>
</evidence>
<name>A0A9W8G3J0_9FUNG</name>
<accession>A0A9W8G3J0</accession>
<comment type="caution">
    <text evidence="5">The sequence shown here is derived from an EMBL/GenBank/DDBJ whole genome shotgun (WGS) entry which is preliminary data.</text>
</comment>
<evidence type="ECO:0008006" key="7">
    <source>
        <dbReference type="Google" id="ProtNLM"/>
    </source>
</evidence>
<evidence type="ECO:0000256" key="3">
    <source>
        <dbReference type="ARBA" id="ARBA00022737"/>
    </source>
</evidence>
<keyword evidence="3" id="KW-0677">Repeat</keyword>
<keyword evidence="2" id="KW-0853">WD repeat</keyword>
<organism evidence="5 6">
    <name type="scientific">Coemansia spiralis</name>
    <dbReference type="NCBI Taxonomy" id="417178"/>
    <lineage>
        <taxon>Eukaryota</taxon>
        <taxon>Fungi</taxon>
        <taxon>Fungi incertae sedis</taxon>
        <taxon>Zoopagomycota</taxon>
        <taxon>Kickxellomycotina</taxon>
        <taxon>Kickxellomycetes</taxon>
        <taxon>Kickxellales</taxon>
        <taxon>Kickxellaceae</taxon>
        <taxon>Coemansia</taxon>
    </lineage>
</organism>
<gene>
    <name evidence="5" type="ORF">GGI25_004955</name>
</gene>
<dbReference type="SMART" id="SM00320">
    <property type="entry name" value="WD40"/>
    <property type="match status" value="5"/>
</dbReference>
<dbReference type="OrthoDB" id="427795at2759"/>
<dbReference type="Proteomes" id="UP001151518">
    <property type="component" value="Unassembled WGS sequence"/>
</dbReference>
<dbReference type="GO" id="GO:0031080">
    <property type="term" value="C:nuclear pore outer ring"/>
    <property type="evidence" value="ECO:0007669"/>
    <property type="project" value="TreeGrafter"/>
</dbReference>
<evidence type="ECO:0000313" key="5">
    <source>
        <dbReference type="EMBL" id="KAJ2672805.1"/>
    </source>
</evidence>
<proteinExistence type="predicted"/>
<comment type="subcellular location">
    <subcellularLocation>
        <location evidence="1">Nucleus</location>
    </subcellularLocation>
</comment>
<sequence length="356" mass="37933">MSSLQVQPVARRITAVSWLPPHAGSAYTDTDLCFVTGSGGKHQELVLWTTANPDFEQAQNSEGPLASLVAKVKHDGDARGIAAASSDLVATTSSFGTISIYDIGHTTAQDDKISMTLRESITAHRFANGEPAVGTALAMQPVNSSDAEVASCGEDGKIAYAPVARLDALQSFEVDSTVITGICWPTPSQTAISTRAGQVKLFDRRAPAEVSAVFIDPSNSYAFECITAHPSQSFRLATGTDVGAVLLWDTRNLKQPTMEAFNVHESNVWGVEFDPTDATKIVSCSDDATLAVTQWTSDSDGQGDSRGVRRLSNFFNVLSINCVNVCPFTRTSIVVAGSDGGNLLIEKNTSDDFKLF</sequence>
<dbReference type="InterPro" id="IPR015943">
    <property type="entry name" value="WD40/YVTN_repeat-like_dom_sf"/>
</dbReference>
<dbReference type="SUPFAM" id="SSF50978">
    <property type="entry name" value="WD40 repeat-like"/>
    <property type="match status" value="1"/>
</dbReference>
<evidence type="ECO:0000313" key="6">
    <source>
        <dbReference type="Proteomes" id="UP001151518"/>
    </source>
</evidence>
<dbReference type="EMBL" id="JANBTW010000076">
    <property type="protein sequence ID" value="KAJ2672805.1"/>
    <property type="molecule type" value="Genomic_DNA"/>
</dbReference>